<accession>A0A9W6YNA4</accession>
<name>A0A9W6YNA4_9STRA</name>
<evidence type="ECO:0000313" key="2">
    <source>
        <dbReference type="EMBL" id="GMG15160.1"/>
    </source>
</evidence>
<dbReference type="EMBL" id="BSXT01018867">
    <property type="protein sequence ID" value="GMG15160.1"/>
    <property type="molecule type" value="Genomic_DNA"/>
</dbReference>
<keyword evidence="3" id="KW-1185">Reference proteome</keyword>
<organism evidence="2 3">
    <name type="scientific">Phytophthora fragariaefolia</name>
    <dbReference type="NCBI Taxonomy" id="1490495"/>
    <lineage>
        <taxon>Eukaryota</taxon>
        <taxon>Sar</taxon>
        <taxon>Stramenopiles</taxon>
        <taxon>Oomycota</taxon>
        <taxon>Peronosporomycetes</taxon>
        <taxon>Peronosporales</taxon>
        <taxon>Peronosporaceae</taxon>
        <taxon>Phytophthora</taxon>
    </lineage>
</organism>
<reference evidence="2" key="1">
    <citation type="submission" date="2023-04" db="EMBL/GenBank/DDBJ databases">
        <title>Phytophthora fragariaefolia NBRC 109709.</title>
        <authorList>
            <person name="Ichikawa N."/>
            <person name="Sato H."/>
            <person name="Tonouchi N."/>
        </authorList>
    </citation>
    <scope>NUCLEOTIDE SEQUENCE</scope>
    <source>
        <strain evidence="2">NBRC 109709</strain>
    </source>
</reference>
<dbReference type="Proteomes" id="UP001165121">
    <property type="component" value="Unassembled WGS sequence"/>
</dbReference>
<dbReference type="OrthoDB" id="123732at2759"/>
<proteinExistence type="predicted"/>
<dbReference type="AlphaFoldDB" id="A0A9W6YNA4"/>
<evidence type="ECO:0000259" key="1">
    <source>
        <dbReference type="Pfam" id="PF17921"/>
    </source>
</evidence>
<dbReference type="InterPro" id="IPR041588">
    <property type="entry name" value="Integrase_H2C2"/>
</dbReference>
<protein>
    <submittedName>
        <fullName evidence="2">Unnamed protein product</fullName>
    </submittedName>
</protein>
<gene>
    <name evidence="2" type="ORF">Pfra01_002936500</name>
</gene>
<evidence type="ECO:0000313" key="3">
    <source>
        <dbReference type="Proteomes" id="UP001165121"/>
    </source>
</evidence>
<dbReference type="Gene3D" id="1.10.340.70">
    <property type="match status" value="1"/>
</dbReference>
<sequence>MHVRDRLQHWSLRLLGLQYQIDHISGERNLWADIVSRWQPRSSLRVSAVHTRRQTPTAVADLSRLRPLSDAIFVSPSHSDIVEAQKVAASAAGSLPVVEEEGMLVVDHKPWIPTGAEDLLARIMVLAHCGAQGHRGEAAMESLLGERFIIVQLHKKVFQFIKSCLICKHVKGSRHTQRPYGSTFTATVRNDALRWDFMRLIPAHQLRRTHHLEDGLGEGRTSVHVDISVRVEPASRHFQTAEVSMGDVQCVLVLKNSLTHFCELVPCSTLTAYVTADGLVD</sequence>
<comment type="caution">
    <text evidence="2">The sequence shown here is derived from an EMBL/GenBank/DDBJ whole genome shotgun (WGS) entry which is preliminary data.</text>
</comment>
<feature type="domain" description="Integrase zinc-binding" evidence="1">
    <location>
        <begin position="119"/>
        <end position="171"/>
    </location>
</feature>
<dbReference type="Pfam" id="PF17921">
    <property type="entry name" value="Integrase_H2C2"/>
    <property type="match status" value="1"/>
</dbReference>